<evidence type="ECO:0000259" key="2">
    <source>
        <dbReference type="Pfam" id="PF04894"/>
    </source>
</evidence>
<dbReference type="Pfam" id="PF04894">
    <property type="entry name" value="Nre_N"/>
    <property type="match status" value="1"/>
</dbReference>
<proteinExistence type="inferred from homology"/>
<evidence type="ECO:0000256" key="1">
    <source>
        <dbReference type="HAMAP-Rule" id="MF_02096"/>
    </source>
</evidence>
<dbReference type="InterPro" id="IPR006979">
    <property type="entry name" value="Nre_C"/>
</dbReference>
<gene>
    <name evidence="4" type="ORF">ENN26_09685</name>
</gene>
<evidence type="ECO:0000313" key="4">
    <source>
        <dbReference type="EMBL" id="HDP16027.1"/>
    </source>
</evidence>
<dbReference type="Pfam" id="PF04895">
    <property type="entry name" value="Nre_C"/>
    <property type="match status" value="1"/>
</dbReference>
<comment type="caution">
    <text evidence="1">Lacks conserved residue(s) required for the propagation of feature annotation.</text>
</comment>
<sequence>MSSRAAALCLKCRGAKNLCGKPFCPLISYWKALNDVRLPETTELEGPTPPTVFVGRQGYPKVRFSIGVPATGGDPSFFEAQEKWLEKPLSEILRMRLSLIRGETSVDVRRADVPEEVRLASISREPVEVEMNLSRKPSLRALLDLFSPPLGPASPVERIRVSGEPKLPRPVEKMYYSLDVKASDAIMYLYESGVPVSQIQRMLSTGSLGYGFQRRFVPTRWSITAVDSTISQRLIEKIKEYDTFSTYLFFQWRHEDNNFIAIIVPREWSYEWIEAWFPHTMWNPSSIIEVEGDYEGYRGRTTYASLGGCYYAARLATAEYMLREKKQGTAILIREIYEGFFSPIGVWFVRENVRQLYRTTPERFDSLSEVLERLGRATRLPLHVWLEKSRLIRDLTRQETLLSYLTRSSQGRRKSGQL</sequence>
<accession>A0A7C1GBH5</accession>
<keyword evidence="1" id="KW-0227">DNA damage</keyword>
<dbReference type="AlphaFoldDB" id="A0A7C1GBH5"/>
<organism evidence="4">
    <name type="scientific">Thermofilum adornatum</name>
    <dbReference type="NCBI Taxonomy" id="1365176"/>
    <lineage>
        <taxon>Archaea</taxon>
        <taxon>Thermoproteota</taxon>
        <taxon>Thermoprotei</taxon>
        <taxon>Thermofilales</taxon>
        <taxon>Thermofilaceae</taxon>
        <taxon>Thermofilum</taxon>
    </lineage>
</organism>
<evidence type="ECO:0000259" key="3">
    <source>
        <dbReference type="Pfam" id="PF04895"/>
    </source>
</evidence>
<dbReference type="PANTHER" id="PTHR38136:SF2">
    <property type="entry name" value="DNA REPAIR PROTEIN"/>
    <property type="match status" value="1"/>
</dbReference>
<dbReference type="GO" id="GO:0006281">
    <property type="term" value="P:DNA repair"/>
    <property type="evidence" value="ECO:0007669"/>
    <property type="project" value="UniProtKB-UniRule"/>
</dbReference>
<dbReference type="PANTHER" id="PTHR38136">
    <property type="entry name" value="DNA REPAIR PROTEIN"/>
    <property type="match status" value="1"/>
</dbReference>
<protein>
    <recommendedName>
        <fullName evidence="1">DNA repair protein</fullName>
    </recommendedName>
</protein>
<dbReference type="InterPro" id="IPR006978">
    <property type="entry name" value="Nre_N"/>
</dbReference>
<comment type="caution">
    <text evidence="4">The sequence shown here is derived from an EMBL/GenBank/DDBJ whole genome shotgun (WGS) entry which is preliminary data.</text>
</comment>
<comment type="similarity">
    <text evidence="1">Belongs to the Nre family.</text>
</comment>
<dbReference type="HAMAP" id="MF_02096">
    <property type="entry name" value="Nre"/>
    <property type="match status" value="1"/>
</dbReference>
<reference evidence="4" key="1">
    <citation type="journal article" date="2020" name="mSystems">
        <title>Genome- and Community-Level Interaction Insights into Carbon Utilization and Element Cycling Functions of Hydrothermarchaeota in Hydrothermal Sediment.</title>
        <authorList>
            <person name="Zhou Z."/>
            <person name="Liu Y."/>
            <person name="Xu W."/>
            <person name="Pan J."/>
            <person name="Luo Z.H."/>
            <person name="Li M."/>
        </authorList>
    </citation>
    <scope>NUCLEOTIDE SEQUENCE [LARGE SCALE GENOMIC DNA]</scope>
    <source>
        <strain evidence="4">SpSt-116</strain>
    </source>
</reference>
<feature type="domain" description="Archaeal Nre N-terminal" evidence="2">
    <location>
        <begin position="18"/>
        <end position="283"/>
    </location>
</feature>
<name>A0A7C1GBH5_9CREN</name>
<keyword evidence="1" id="KW-0234">DNA repair</keyword>
<dbReference type="InterPro" id="IPR033167">
    <property type="entry name" value="Nre"/>
</dbReference>
<comment type="function">
    <text evidence="1">Involved in DNA damage repair.</text>
</comment>
<dbReference type="EMBL" id="DSAY01000181">
    <property type="protein sequence ID" value="HDP16027.1"/>
    <property type="molecule type" value="Genomic_DNA"/>
</dbReference>
<feature type="domain" description="Archaeal Nre C-terminal" evidence="3">
    <location>
        <begin position="295"/>
        <end position="404"/>
    </location>
</feature>